<evidence type="ECO:0000256" key="1">
    <source>
        <dbReference type="SAM" id="MobiDB-lite"/>
    </source>
</evidence>
<reference evidence="2" key="1">
    <citation type="submission" date="2022-01" db="EMBL/GenBank/DDBJ databases">
        <authorList>
            <person name="Jo J.-H."/>
            <person name="Im W.-T."/>
        </authorList>
    </citation>
    <scope>NUCLEOTIDE SEQUENCE</scope>
    <source>
        <strain evidence="2">G124</strain>
    </source>
</reference>
<proteinExistence type="predicted"/>
<sequence>MITSVLLIALAGQAQPPAPSPEQQPIVVKGERQADQKCRRTREVGSHLYKRICRSDVEQRAIDTNARNALRLGNVNPNSPGSSPPTTDK</sequence>
<evidence type="ECO:0000313" key="3">
    <source>
        <dbReference type="Proteomes" id="UP001139410"/>
    </source>
</evidence>
<evidence type="ECO:0000313" key="2">
    <source>
        <dbReference type="EMBL" id="MCF2515345.1"/>
    </source>
</evidence>
<keyword evidence="3" id="KW-1185">Reference proteome</keyword>
<accession>A0A9X1QLL5</accession>
<name>A0A9X1QLL5_9SPHN</name>
<dbReference type="EMBL" id="JAKFGM010000002">
    <property type="protein sequence ID" value="MCF2515345.1"/>
    <property type="molecule type" value="Genomic_DNA"/>
</dbReference>
<feature type="compositionally biased region" description="Low complexity" evidence="1">
    <location>
        <begin position="73"/>
        <end position="89"/>
    </location>
</feature>
<dbReference type="RefSeq" id="WP_235067878.1">
    <property type="nucleotide sequence ID" value="NZ_JAKFGM010000002.1"/>
</dbReference>
<organism evidence="2 3">
    <name type="scientific">Sphingomonas cremea</name>
    <dbReference type="NCBI Taxonomy" id="2904799"/>
    <lineage>
        <taxon>Bacteria</taxon>
        <taxon>Pseudomonadati</taxon>
        <taxon>Pseudomonadota</taxon>
        <taxon>Alphaproteobacteria</taxon>
        <taxon>Sphingomonadales</taxon>
        <taxon>Sphingomonadaceae</taxon>
        <taxon>Sphingomonas</taxon>
    </lineage>
</organism>
<protein>
    <submittedName>
        <fullName evidence="2">Uncharacterized protein</fullName>
    </submittedName>
</protein>
<feature type="compositionally biased region" description="Basic and acidic residues" evidence="1">
    <location>
        <begin position="29"/>
        <end position="41"/>
    </location>
</feature>
<dbReference type="AlphaFoldDB" id="A0A9X1QLL5"/>
<feature type="region of interest" description="Disordered" evidence="1">
    <location>
        <begin position="68"/>
        <end position="89"/>
    </location>
</feature>
<feature type="region of interest" description="Disordered" evidence="1">
    <location>
        <begin position="13"/>
        <end position="41"/>
    </location>
</feature>
<dbReference type="Proteomes" id="UP001139410">
    <property type="component" value="Unassembled WGS sequence"/>
</dbReference>
<comment type="caution">
    <text evidence="2">The sequence shown here is derived from an EMBL/GenBank/DDBJ whole genome shotgun (WGS) entry which is preliminary data.</text>
</comment>
<gene>
    <name evidence="2" type="ORF">LVY65_09750</name>
</gene>